<keyword evidence="6" id="KW-1185">Reference proteome</keyword>
<dbReference type="Gene3D" id="3.40.190.10">
    <property type="entry name" value="Periplasmic binding protein-like II"/>
    <property type="match status" value="2"/>
</dbReference>
<evidence type="ECO:0000313" key="5">
    <source>
        <dbReference type="EMBL" id="TDR13805.1"/>
    </source>
</evidence>
<evidence type="ECO:0000259" key="4">
    <source>
        <dbReference type="SMART" id="SM00062"/>
    </source>
</evidence>
<dbReference type="OrthoDB" id="7354650at2"/>
<evidence type="ECO:0000313" key="6">
    <source>
        <dbReference type="Proteomes" id="UP000295729"/>
    </source>
</evidence>
<accession>A0A4R6X4C4</accession>
<organism evidence="5 6">
    <name type="scientific">Marinomonas communis</name>
    <dbReference type="NCBI Taxonomy" id="28254"/>
    <lineage>
        <taxon>Bacteria</taxon>
        <taxon>Pseudomonadati</taxon>
        <taxon>Pseudomonadota</taxon>
        <taxon>Gammaproteobacteria</taxon>
        <taxon>Oceanospirillales</taxon>
        <taxon>Oceanospirillaceae</taxon>
        <taxon>Marinomonas</taxon>
    </lineage>
</organism>
<evidence type="ECO:0000256" key="2">
    <source>
        <dbReference type="ARBA" id="ARBA00022729"/>
    </source>
</evidence>
<evidence type="ECO:0000256" key="1">
    <source>
        <dbReference type="ARBA" id="ARBA00010333"/>
    </source>
</evidence>
<sequence length="248" mass="27648">MFFQRALWFLLLSIIGCFSGLSSAQTLTLPVEDYPPYITVDESSNSISGMDIRVTQAAFAAVGIQVSFETAPWQAILQGIESGEFAGTVSCARRPERAPYMLFSNEVSTSSRVLISRPSFATDHIESIYDLNSFRVISVEQWDMEQQLTELNIEHSTVQGISEGLESIMAGQSDVFFVSRYPVLHQAKKEGLQKSIKVSSLVAEPLVPLHVCLSKNYPQARELVQAFNQGLQIIKRNGTFQAIRNEYL</sequence>
<comment type="similarity">
    <text evidence="1">Belongs to the bacterial solute-binding protein 3 family.</text>
</comment>
<dbReference type="SMART" id="SM00062">
    <property type="entry name" value="PBPb"/>
    <property type="match status" value="1"/>
</dbReference>
<dbReference type="EMBL" id="SNZA01000002">
    <property type="protein sequence ID" value="TDR13805.1"/>
    <property type="molecule type" value="Genomic_DNA"/>
</dbReference>
<proteinExistence type="inferred from homology"/>
<dbReference type="Proteomes" id="UP000295729">
    <property type="component" value="Unassembled WGS sequence"/>
</dbReference>
<dbReference type="RefSeq" id="WP_133560915.1">
    <property type="nucleotide sequence ID" value="NZ_SNZA01000002.1"/>
</dbReference>
<reference evidence="5 6" key="1">
    <citation type="submission" date="2019-03" db="EMBL/GenBank/DDBJ databases">
        <title>Genomic Encyclopedia of Type Strains, Phase IV (KMG-IV): sequencing the most valuable type-strain genomes for metagenomic binning, comparative biology and taxonomic classification.</title>
        <authorList>
            <person name="Goeker M."/>
        </authorList>
    </citation>
    <scope>NUCLEOTIDE SEQUENCE [LARGE SCALE GENOMIC DNA]</scope>
    <source>
        <strain evidence="5 6">DSM 5604</strain>
    </source>
</reference>
<dbReference type="PANTHER" id="PTHR35936:SF25">
    <property type="entry name" value="ABC TRANSPORTER SUBSTRATE-BINDING PROTEIN"/>
    <property type="match status" value="1"/>
</dbReference>
<dbReference type="Pfam" id="PF00497">
    <property type="entry name" value="SBP_bac_3"/>
    <property type="match status" value="1"/>
</dbReference>
<name>A0A4R6X4C4_9GAMM</name>
<comment type="caution">
    <text evidence="5">The sequence shown here is derived from an EMBL/GenBank/DDBJ whole genome shotgun (WGS) entry which is preliminary data.</text>
</comment>
<evidence type="ECO:0000256" key="3">
    <source>
        <dbReference type="SAM" id="SignalP"/>
    </source>
</evidence>
<feature type="signal peptide" evidence="3">
    <location>
        <begin position="1"/>
        <end position="24"/>
    </location>
</feature>
<dbReference type="PANTHER" id="PTHR35936">
    <property type="entry name" value="MEMBRANE-BOUND LYTIC MUREIN TRANSGLYCOSYLASE F"/>
    <property type="match status" value="1"/>
</dbReference>
<feature type="domain" description="Solute-binding protein family 3/N-terminal" evidence="4">
    <location>
        <begin position="26"/>
        <end position="248"/>
    </location>
</feature>
<protein>
    <submittedName>
        <fullName evidence="5">Amino acid ABC transporter substrate-binding protein (PAAT family)</fullName>
    </submittedName>
</protein>
<dbReference type="SUPFAM" id="SSF53850">
    <property type="entry name" value="Periplasmic binding protein-like II"/>
    <property type="match status" value="1"/>
</dbReference>
<feature type="chain" id="PRO_5020989502" evidence="3">
    <location>
        <begin position="25"/>
        <end position="248"/>
    </location>
</feature>
<dbReference type="PROSITE" id="PS51257">
    <property type="entry name" value="PROKAR_LIPOPROTEIN"/>
    <property type="match status" value="1"/>
</dbReference>
<dbReference type="AlphaFoldDB" id="A0A4R6X4C4"/>
<dbReference type="InterPro" id="IPR001638">
    <property type="entry name" value="Solute-binding_3/MltF_N"/>
</dbReference>
<gene>
    <name evidence="5" type="ORF">C8D85_1336</name>
</gene>
<keyword evidence="2 3" id="KW-0732">Signal</keyword>